<dbReference type="EC" id="5.4.99.5" evidence="1"/>
<dbReference type="AlphaFoldDB" id="A0A2N8UKE3"/>
<comment type="catalytic activity">
    <reaction evidence="3">
        <text>chorismate = prephenate</text>
        <dbReference type="Rhea" id="RHEA:13897"/>
        <dbReference type="ChEBI" id="CHEBI:29748"/>
        <dbReference type="ChEBI" id="CHEBI:29934"/>
        <dbReference type="EC" id="5.4.99.5"/>
    </reaction>
    <physiologicalReaction direction="left-to-right" evidence="3">
        <dbReference type="Rhea" id="RHEA:13898"/>
    </physiologicalReaction>
</comment>
<evidence type="ECO:0000313" key="5">
    <source>
        <dbReference type="EMBL" id="SJX65239.1"/>
    </source>
</evidence>
<organism evidence="5 6">
    <name type="scientific">Sporisorium reilianum f. sp. reilianum</name>
    <dbReference type="NCBI Taxonomy" id="72559"/>
    <lineage>
        <taxon>Eukaryota</taxon>
        <taxon>Fungi</taxon>
        <taxon>Dikarya</taxon>
        <taxon>Basidiomycota</taxon>
        <taxon>Ustilaginomycotina</taxon>
        <taxon>Ustilaginomycetes</taxon>
        <taxon>Ustilaginales</taxon>
        <taxon>Ustilaginaceae</taxon>
        <taxon>Sporisorium</taxon>
    </lineage>
</organism>
<accession>A0A2N8UKE3</accession>
<dbReference type="InterPro" id="IPR036263">
    <property type="entry name" value="Chorismate_II_sf"/>
</dbReference>
<dbReference type="GO" id="GO:0009073">
    <property type="term" value="P:aromatic amino acid family biosynthetic process"/>
    <property type="evidence" value="ECO:0007669"/>
    <property type="project" value="InterPro"/>
</dbReference>
<evidence type="ECO:0000313" key="6">
    <source>
        <dbReference type="Proteomes" id="UP000239563"/>
    </source>
</evidence>
<dbReference type="GO" id="GO:0046417">
    <property type="term" value="P:chorismate metabolic process"/>
    <property type="evidence" value="ECO:0007669"/>
    <property type="project" value="InterPro"/>
</dbReference>
<keyword evidence="2" id="KW-0413">Isomerase</keyword>
<dbReference type="EMBL" id="LT795069">
    <property type="protein sequence ID" value="SJX65239.1"/>
    <property type="molecule type" value="Genomic_DNA"/>
</dbReference>
<gene>
    <name evidence="5" type="ORF">SRS1_16064</name>
</gene>
<evidence type="ECO:0000256" key="3">
    <source>
        <dbReference type="ARBA" id="ARBA00023979"/>
    </source>
</evidence>
<dbReference type="SMR" id="A0A2N8UKE3"/>
<keyword evidence="4" id="KW-0732">Signal</keyword>
<feature type="signal peptide" evidence="4">
    <location>
        <begin position="1"/>
        <end position="23"/>
    </location>
</feature>
<protein>
    <recommendedName>
        <fullName evidence="1">chorismate mutase</fullName>
        <ecNumber evidence="1">5.4.99.5</ecNumber>
    </recommendedName>
</protein>
<feature type="chain" id="PRO_5014841423" description="chorismate mutase" evidence="4">
    <location>
        <begin position="24"/>
        <end position="306"/>
    </location>
</feature>
<reference evidence="5 6" key="1">
    <citation type="submission" date="2017-02" db="EMBL/GenBank/DDBJ databases">
        <authorList>
            <person name="Peterson S.W."/>
        </authorList>
    </citation>
    <scope>NUCLEOTIDE SEQUENCE [LARGE SCALE GENOMIC DNA]</scope>
    <source>
        <strain evidence="5 6">SRS1_H2-8</strain>
    </source>
</reference>
<dbReference type="GO" id="GO:0004106">
    <property type="term" value="F:chorismate mutase activity"/>
    <property type="evidence" value="ECO:0007669"/>
    <property type="project" value="UniProtKB-EC"/>
</dbReference>
<proteinExistence type="predicted"/>
<dbReference type="Gene3D" id="1.10.590.10">
    <property type="entry name" value="Chorismate mutase, AroQ class superfamily, eukaryotic"/>
    <property type="match status" value="1"/>
</dbReference>
<evidence type="ECO:0000256" key="1">
    <source>
        <dbReference type="ARBA" id="ARBA00012404"/>
    </source>
</evidence>
<dbReference type="Proteomes" id="UP000239563">
    <property type="component" value="Chromosome XVI"/>
</dbReference>
<evidence type="ECO:0000256" key="2">
    <source>
        <dbReference type="ARBA" id="ARBA00023235"/>
    </source>
</evidence>
<dbReference type="InterPro" id="IPR037039">
    <property type="entry name" value="CM_AroQ_sf_eucaryotic"/>
</dbReference>
<sequence length="306" mass="32849">MKITSCLSVFVLAAVALVHGVESAPTDNAPVDPGVQAGESLDSLRDQVQRYESPIVHTFLARAALGGSVVSETTKTISVLKSTLFQPAFAQSDAPLADWLGHGHGGEVFNASTSFPPGSGYVLPVVLDKDAVLDKPVTGKGIFPVGRRPQDPVNIAAFFSTLWPKLKQDPLLDPAATAGLDAALYNLVSARVLLGYEIGLAKFELQKEEFCKILTSTTDDKVLKQKITDALVDNKQQVNVLSRVQHKAKAYSKLFLNDAAYPDLARQGVLRLFQAYLIPVTTAIEAQVVSEQGQHCEGYKAPAPKP</sequence>
<dbReference type="SUPFAM" id="SSF48600">
    <property type="entry name" value="Chorismate mutase II"/>
    <property type="match status" value="1"/>
</dbReference>
<name>A0A2N8UKE3_9BASI</name>
<evidence type="ECO:0000256" key="4">
    <source>
        <dbReference type="SAM" id="SignalP"/>
    </source>
</evidence>